<feature type="compositionally biased region" description="Acidic residues" evidence="4">
    <location>
        <begin position="587"/>
        <end position="607"/>
    </location>
</feature>
<sequence>MAVPGALAVPADARTTGPPDRAPAIGAAGAAGPAAETARARAEARRTGKSVELASRTTETARTVVNPDGTRTTTLTPGPERVRRDGRWRPVDATLVRRGGRVEARAHPGDLTLDAGGGERPRSLAAAGEAAPRDLVTLGTGEGEITLQWRGGLPAPVLAGTTARYPDAVPGADVLVEATRTGFEQFVEIKRRPDTDRYSYTLPVRTEGLRAAAQPDGSVLFTDAATGRQRAVLPAPVMWDAAVDPVSGEHTRRAPVDMAVVERGPGAVDLVLTPDADFLADPATRYPVTVDPGASELSAAFDTYVQQGETVDWSGDTELDFGNPGTVNEDGTPRTARSFIQWGFGGLAGANVFSAELLLWNFHSGNTDCEPHSWTLWSTGAPSRASRWDRQPEWTELYASSAETRGNPACGEPGWITADATDLVQSWAHRRTSDAYLGIQASTDAVGGWKRVNSSEHPENQPRLTVTYNIPPMTAFNPMAGPPFEQGNDGVWQVDTLTPTLRTIVYDADGDRVDTAFEVYDTGTGRLIAVLESGPRDSLGTAEVVVPPGRLADGGTYAFRTQGYDGTHYNPDWSAEVPFTVALPTEEPPDDCEEPPDDGCEPPDEGR</sequence>
<accession>A0A2M8M0F9</accession>
<evidence type="ECO:0000256" key="4">
    <source>
        <dbReference type="SAM" id="MobiDB-lite"/>
    </source>
</evidence>
<proteinExistence type="predicted"/>
<dbReference type="GO" id="GO:0005576">
    <property type="term" value="C:extracellular region"/>
    <property type="evidence" value="ECO:0007669"/>
    <property type="project" value="UniProtKB-SubCell"/>
</dbReference>
<feature type="region of interest" description="Disordered" evidence="4">
    <location>
        <begin position="1"/>
        <end position="81"/>
    </location>
</feature>
<dbReference type="AlphaFoldDB" id="A0A2M8M0F9"/>
<feature type="region of interest" description="Disordered" evidence="4">
    <location>
        <begin position="583"/>
        <end position="607"/>
    </location>
</feature>
<organism evidence="6 7">
    <name type="scientific">Streptomyces carminius</name>
    <dbReference type="NCBI Taxonomy" id="2665496"/>
    <lineage>
        <taxon>Bacteria</taxon>
        <taxon>Bacillati</taxon>
        <taxon>Actinomycetota</taxon>
        <taxon>Actinomycetes</taxon>
        <taxon>Kitasatosporales</taxon>
        <taxon>Streptomycetaceae</taxon>
        <taxon>Streptomyces</taxon>
    </lineage>
</organism>
<feature type="compositionally biased region" description="Low complexity" evidence="4">
    <location>
        <begin position="17"/>
        <end position="37"/>
    </location>
</feature>
<keyword evidence="2" id="KW-0964">Secreted</keyword>
<feature type="domain" description="Carbohydrate-binding module family 96" evidence="5">
    <location>
        <begin position="295"/>
        <end position="468"/>
    </location>
</feature>
<dbReference type="InterPro" id="IPR055372">
    <property type="entry name" value="CBM96"/>
</dbReference>
<evidence type="ECO:0000259" key="5">
    <source>
        <dbReference type="Pfam" id="PF24517"/>
    </source>
</evidence>
<comment type="subcellular location">
    <subcellularLocation>
        <location evidence="1">Secreted</location>
    </subcellularLocation>
</comment>
<keyword evidence="7" id="KW-1185">Reference proteome</keyword>
<dbReference type="EMBL" id="PGGW01000039">
    <property type="protein sequence ID" value="PJE97676.1"/>
    <property type="molecule type" value="Genomic_DNA"/>
</dbReference>
<comment type="caution">
    <text evidence="6">The sequence shown here is derived from an EMBL/GenBank/DDBJ whole genome shotgun (WGS) entry which is preliminary data.</text>
</comment>
<keyword evidence="3" id="KW-0732">Signal</keyword>
<evidence type="ECO:0000256" key="3">
    <source>
        <dbReference type="ARBA" id="ARBA00022729"/>
    </source>
</evidence>
<evidence type="ECO:0000313" key="7">
    <source>
        <dbReference type="Proteomes" id="UP000230407"/>
    </source>
</evidence>
<dbReference type="NCBIfam" id="NF033679">
    <property type="entry name" value="DNRLRE_dom"/>
    <property type="match status" value="1"/>
</dbReference>
<protein>
    <recommendedName>
        <fullName evidence="5">Carbohydrate-binding module family 96 domain-containing protein</fullName>
    </recommendedName>
</protein>
<gene>
    <name evidence="6" type="ORF">CUT44_11095</name>
</gene>
<dbReference type="Proteomes" id="UP000230407">
    <property type="component" value="Unassembled WGS sequence"/>
</dbReference>
<name>A0A2M8M0F9_9ACTN</name>
<evidence type="ECO:0000256" key="2">
    <source>
        <dbReference type="ARBA" id="ARBA00022525"/>
    </source>
</evidence>
<reference evidence="6 7" key="1">
    <citation type="submission" date="2017-11" db="EMBL/GenBank/DDBJ databases">
        <title>Streptomyces carmine sp. nov., a novel actinomycete isolated from Sophora alopecuroides in Xinjiang, China.</title>
        <authorList>
            <person name="Wang Y."/>
            <person name="Luo X."/>
            <person name="Wan C."/>
            <person name="Zhang L."/>
        </authorList>
    </citation>
    <scope>NUCLEOTIDE SEQUENCE [LARGE SCALE GENOMIC DNA]</scope>
    <source>
        <strain evidence="6 7">TRM SA0054</strain>
    </source>
</reference>
<dbReference type="Pfam" id="PF24517">
    <property type="entry name" value="CBM96"/>
    <property type="match status" value="1"/>
</dbReference>
<evidence type="ECO:0000256" key="1">
    <source>
        <dbReference type="ARBA" id="ARBA00004613"/>
    </source>
</evidence>
<feature type="compositionally biased region" description="Polar residues" evidence="4">
    <location>
        <begin position="55"/>
        <end position="76"/>
    </location>
</feature>
<evidence type="ECO:0000313" key="6">
    <source>
        <dbReference type="EMBL" id="PJE97676.1"/>
    </source>
</evidence>